<protein>
    <submittedName>
        <fullName evidence="2">DUF3021 domain-containing protein</fullName>
    </submittedName>
</protein>
<evidence type="ECO:0000313" key="2">
    <source>
        <dbReference type="EMBL" id="MBL4930713.1"/>
    </source>
</evidence>
<dbReference type="EMBL" id="JAESWA010000015">
    <property type="protein sequence ID" value="MBL4930713.1"/>
    <property type="molecule type" value="Genomic_DNA"/>
</dbReference>
<keyword evidence="1" id="KW-0812">Transmembrane</keyword>
<evidence type="ECO:0000313" key="3">
    <source>
        <dbReference type="Proteomes" id="UP000623681"/>
    </source>
</evidence>
<gene>
    <name evidence="2" type="ORF">JK634_02765</name>
</gene>
<keyword evidence="3" id="KW-1185">Reference proteome</keyword>
<comment type="caution">
    <text evidence="2">The sequence shown here is derived from an EMBL/GenBank/DDBJ whole genome shotgun (WGS) entry which is preliminary data.</text>
</comment>
<sequence>MKLKDVIGRGLKGIVIGVFLIQTIGVLMMLFSKESATFSKEFLINQYVAASIIGFTFGALNILYQSEKLGLIGATILHFIGVSLVYIPCAIMAGWLINDSEVIISTITIFIATYFIVWLICYLQWKNYIKQINMELNIRRKE</sequence>
<dbReference type="InterPro" id="IPR021560">
    <property type="entry name" value="DUF3021"/>
</dbReference>
<dbReference type="AlphaFoldDB" id="A0A937FCF6"/>
<dbReference type="Pfam" id="PF11457">
    <property type="entry name" value="DUF3021"/>
    <property type="match status" value="1"/>
</dbReference>
<feature type="transmembrane region" description="Helical" evidence="1">
    <location>
        <begin position="103"/>
        <end position="125"/>
    </location>
</feature>
<keyword evidence="1" id="KW-0472">Membrane</keyword>
<dbReference type="Proteomes" id="UP000623681">
    <property type="component" value="Unassembled WGS sequence"/>
</dbReference>
<keyword evidence="1" id="KW-1133">Transmembrane helix</keyword>
<name>A0A937FCF6_9CLOT</name>
<organism evidence="2 3">
    <name type="scientific">Clostridium paridis</name>
    <dbReference type="NCBI Taxonomy" id="2803863"/>
    <lineage>
        <taxon>Bacteria</taxon>
        <taxon>Bacillati</taxon>
        <taxon>Bacillota</taxon>
        <taxon>Clostridia</taxon>
        <taxon>Eubacteriales</taxon>
        <taxon>Clostridiaceae</taxon>
        <taxon>Clostridium</taxon>
    </lineage>
</organism>
<feature type="transmembrane region" description="Helical" evidence="1">
    <location>
        <begin position="44"/>
        <end position="64"/>
    </location>
</feature>
<evidence type="ECO:0000256" key="1">
    <source>
        <dbReference type="SAM" id="Phobius"/>
    </source>
</evidence>
<dbReference type="RefSeq" id="WP_202766096.1">
    <property type="nucleotide sequence ID" value="NZ_JAESWA010000015.1"/>
</dbReference>
<feature type="transmembrane region" description="Helical" evidence="1">
    <location>
        <begin position="76"/>
        <end position="97"/>
    </location>
</feature>
<accession>A0A937FCF6</accession>
<proteinExistence type="predicted"/>
<feature type="transmembrane region" description="Helical" evidence="1">
    <location>
        <begin position="12"/>
        <end position="32"/>
    </location>
</feature>
<reference evidence="2" key="1">
    <citation type="submission" date="2021-01" db="EMBL/GenBank/DDBJ databases">
        <title>Genome public.</title>
        <authorList>
            <person name="Liu C."/>
            <person name="Sun Q."/>
        </authorList>
    </citation>
    <scope>NUCLEOTIDE SEQUENCE</scope>
    <source>
        <strain evidence="2">YIM B02565</strain>
    </source>
</reference>